<comment type="function">
    <text evidence="3">Is involved in the conjugation of reduced glutathione to a wide number of exogenous and endogenous hydrophobic electrophiles.</text>
</comment>
<dbReference type="SFLD" id="SFLDS00019">
    <property type="entry name" value="Glutathione_Transferase_(cytos"/>
    <property type="match status" value="1"/>
</dbReference>
<evidence type="ECO:0000313" key="7">
    <source>
        <dbReference type="RefSeq" id="XP_004499459.1"/>
    </source>
</evidence>
<dbReference type="PROSITE" id="PS50404">
    <property type="entry name" value="GST_NTER"/>
    <property type="match status" value="1"/>
</dbReference>
<dbReference type="KEGG" id="cam:101506093"/>
<dbReference type="SFLD" id="SFLDG00358">
    <property type="entry name" value="Main_(cytGST)"/>
    <property type="match status" value="1"/>
</dbReference>
<evidence type="ECO:0000256" key="2">
    <source>
        <dbReference type="ARBA" id="ARBA00047960"/>
    </source>
</evidence>
<reference evidence="7" key="2">
    <citation type="submission" date="2025-08" db="UniProtKB">
        <authorList>
            <consortium name="RefSeq"/>
        </authorList>
    </citation>
    <scope>IDENTIFICATION</scope>
    <source>
        <tissue evidence="7">Etiolated seedlings</tissue>
    </source>
</reference>
<dbReference type="GO" id="GO:0005829">
    <property type="term" value="C:cytosol"/>
    <property type="evidence" value="ECO:0007669"/>
    <property type="project" value="UniProtKB-SubCell"/>
</dbReference>
<evidence type="ECO:0000256" key="1">
    <source>
        <dbReference type="ARBA" id="ARBA00022679"/>
    </source>
</evidence>
<dbReference type="GeneID" id="101506093"/>
<accession>A0A1S2Y6S9</accession>
<evidence type="ECO:0000256" key="3">
    <source>
        <dbReference type="RuleBase" id="RU369102"/>
    </source>
</evidence>
<comment type="similarity">
    <text evidence="3">Belongs to the GST superfamily.</text>
</comment>
<dbReference type="PANTHER" id="PTHR11260:SF753">
    <property type="entry name" value="GLUTATHIONE TRANSFERASE"/>
    <property type="match status" value="1"/>
</dbReference>
<dbReference type="GO" id="GO:0006749">
    <property type="term" value="P:glutathione metabolic process"/>
    <property type="evidence" value="ECO:0007669"/>
    <property type="project" value="InterPro"/>
</dbReference>
<dbReference type="PaxDb" id="3827-XP_004499459.1"/>
<proteinExistence type="inferred from homology"/>
<dbReference type="InterPro" id="IPR036249">
    <property type="entry name" value="Thioredoxin-like_sf"/>
</dbReference>
<dbReference type="SUPFAM" id="SSF47616">
    <property type="entry name" value="GST C-terminal domain-like"/>
    <property type="match status" value="1"/>
</dbReference>
<dbReference type="Gene3D" id="3.40.30.10">
    <property type="entry name" value="Glutaredoxin"/>
    <property type="match status" value="1"/>
</dbReference>
<dbReference type="SUPFAM" id="SSF52833">
    <property type="entry name" value="Thioredoxin-like"/>
    <property type="match status" value="1"/>
</dbReference>
<dbReference type="PROSITE" id="PS50405">
    <property type="entry name" value="GST_CTER"/>
    <property type="match status" value="1"/>
</dbReference>
<dbReference type="InterPro" id="IPR004045">
    <property type="entry name" value="Glutathione_S-Trfase_N"/>
</dbReference>
<keyword evidence="6" id="KW-1185">Reference proteome</keyword>
<dbReference type="InterPro" id="IPR045073">
    <property type="entry name" value="Omega/Tau-like"/>
</dbReference>
<gene>
    <name evidence="7" type="primary">LOC101506093</name>
</gene>
<evidence type="ECO:0000259" key="5">
    <source>
        <dbReference type="PROSITE" id="PS50405"/>
    </source>
</evidence>
<evidence type="ECO:0000313" key="6">
    <source>
        <dbReference type="Proteomes" id="UP000087171"/>
    </source>
</evidence>
<comment type="subcellular location">
    <subcellularLocation>
        <location evidence="3">Cytoplasm</location>
        <location evidence="3">Cytosol</location>
    </subcellularLocation>
</comment>
<dbReference type="Proteomes" id="UP000087171">
    <property type="component" value="Chromosome Ca5"/>
</dbReference>
<comment type="catalytic activity">
    <reaction evidence="2 3">
        <text>RX + glutathione = an S-substituted glutathione + a halide anion + H(+)</text>
        <dbReference type="Rhea" id="RHEA:16437"/>
        <dbReference type="ChEBI" id="CHEBI:15378"/>
        <dbReference type="ChEBI" id="CHEBI:16042"/>
        <dbReference type="ChEBI" id="CHEBI:17792"/>
        <dbReference type="ChEBI" id="CHEBI:57925"/>
        <dbReference type="ChEBI" id="CHEBI:90779"/>
        <dbReference type="EC" id="2.5.1.18"/>
    </reaction>
</comment>
<protein>
    <recommendedName>
        <fullName evidence="3">Glutathione S-transferase</fullName>
        <ecNumber evidence="3">2.5.1.18</ecNumber>
    </recommendedName>
</protein>
<dbReference type="InterPro" id="IPR036282">
    <property type="entry name" value="Glutathione-S-Trfase_C_sf"/>
</dbReference>
<name>A0A1S2Y6S9_CICAR</name>
<dbReference type="CDD" id="cd03185">
    <property type="entry name" value="GST_C_Tau"/>
    <property type="match status" value="1"/>
</dbReference>
<evidence type="ECO:0000259" key="4">
    <source>
        <dbReference type="PROSITE" id="PS50404"/>
    </source>
</evidence>
<dbReference type="InterPro" id="IPR045074">
    <property type="entry name" value="GST_C_Tau"/>
</dbReference>
<dbReference type="Gene3D" id="1.20.1050.10">
    <property type="match status" value="1"/>
</dbReference>
<feature type="domain" description="GST C-terminal" evidence="5">
    <location>
        <begin position="90"/>
        <end position="218"/>
    </location>
</feature>
<dbReference type="GO" id="GO:0004364">
    <property type="term" value="F:glutathione transferase activity"/>
    <property type="evidence" value="ECO:0007669"/>
    <property type="project" value="UniProtKB-UniRule"/>
</dbReference>
<keyword evidence="1 3" id="KW-0808">Transferase</keyword>
<dbReference type="FunFam" id="3.40.30.10:FF:000197">
    <property type="entry name" value="Glutathione S-transferase U10"/>
    <property type="match status" value="1"/>
</dbReference>
<dbReference type="CDD" id="cd03058">
    <property type="entry name" value="GST_N_Tau"/>
    <property type="match status" value="1"/>
</dbReference>
<dbReference type="InterPro" id="IPR040079">
    <property type="entry name" value="Glutathione_S-Trfase"/>
</dbReference>
<sequence length="231" mass="26407">MAEQNKVILHGMWASPFVKRVEMALKLKGISYEYVEEDLANKSDSLLKYNPVYKKVPVLVHNEKAIVESLVILEYIDETWKDGPKLMPNDPYKRAQARFWCKFIEEKVLENVLLVVKTDGEAQQKAISELYEKLSLLEDGMKNYFEGQNPSADKINSGVLDFVFISLFGTYKAQEEVVGVKFIEAEKFPMLFSWLMAVVEISVVKEASLPNDRTVGLLQFIRNKALTSTEV</sequence>
<dbReference type="InterPro" id="IPR010987">
    <property type="entry name" value="Glutathione-S-Trfase_C-like"/>
</dbReference>
<dbReference type="Pfam" id="PF02798">
    <property type="entry name" value="GST_N"/>
    <property type="match status" value="1"/>
</dbReference>
<dbReference type="PANTHER" id="PTHR11260">
    <property type="entry name" value="GLUTATHIONE S-TRANSFERASE, GST, SUPERFAMILY, GST DOMAIN CONTAINING"/>
    <property type="match status" value="1"/>
</dbReference>
<dbReference type="RefSeq" id="XP_004499459.1">
    <property type="nucleotide sequence ID" value="XM_004499402.2"/>
</dbReference>
<dbReference type="EC" id="2.5.1.18" evidence="3"/>
<dbReference type="OrthoDB" id="4951845at2759"/>
<feature type="domain" description="GST N-terminal" evidence="4">
    <location>
        <begin position="5"/>
        <end position="84"/>
    </location>
</feature>
<dbReference type="AlphaFoldDB" id="A0A1S2Y6S9"/>
<reference evidence="6" key="1">
    <citation type="journal article" date="2013" name="Nat. Biotechnol.">
        <title>Draft genome sequence of chickpea (Cicer arietinum) provides a resource for trait improvement.</title>
        <authorList>
            <person name="Varshney R.K."/>
            <person name="Song C."/>
            <person name="Saxena R.K."/>
            <person name="Azam S."/>
            <person name="Yu S."/>
            <person name="Sharpe A.G."/>
            <person name="Cannon S."/>
            <person name="Baek J."/>
            <person name="Rosen B.D."/>
            <person name="Tar'an B."/>
            <person name="Millan T."/>
            <person name="Zhang X."/>
            <person name="Ramsay L.D."/>
            <person name="Iwata A."/>
            <person name="Wang Y."/>
            <person name="Nelson W."/>
            <person name="Farmer A.D."/>
            <person name="Gaur P.M."/>
            <person name="Soderlund C."/>
            <person name="Penmetsa R.V."/>
            <person name="Xu C."/>
            <person name="Bharti A.K."/>
            <person name="He W."/>
            <person name="Winter P."/>
            <person name="Zhao S."/>
            <person name="Hane J.K."/>
            <person name="Carrasquilla-Garcia N."/>
            <person name="Condie J.A."/>
            <person name="Upadhyaya H.D."/>
            <person name="Luo M.C."/>
            <person name="Thudi M."/>
            <person name="Gowda C.L."/>
            <person name="Singh N.P."/>
            <person name="Lichtenzveig J."/>
            <person name="Gali K.K."/>
            <person name="Rubio J."/>
            <person name="Nadarajan N."/>
            <person name="Dolezel J."/>
            <person name="Bansal K.C."/>
            <person name="Xu X."/>
            <person name="Edwards D."/>
            <person name="Zhang G."/>
            <person name="Kahl G."/>
            <person name="Gil J."/>
            <person name="Singh K.B."/>
            <person name="Datta S.K."/>
            <person name="Jackson S.A."/>
            <person name="Wang J."/>
            <person name="Cook D.R."/>
        </authorList>
    </citation>
    <scope>NUCLEOTIDE SEQUENCE [LARGE SCALE GENOMIC DNA]</scope>
    <source>
        <strain evidence="6">cv. CDC Frontier</strain>
    </source>
</reference>
<dbReference type="SFLD" id="SFLDG01152">
    <property type="entry name" value="Main.3:_Omega-_and_Tau-like"/>
    <property type="match status" value="1"/>
</dbReference>
<dbReference type="STRING" id="3827.A0A1S2Y6S9"/>
<organism evidence="6 7">
    <name type="scientific">Cicer arietinum</name>
    <name type="common">Chickpea</name>
    <name type="synonym">Garbanzo</name>
    <dbReference type="NCBI Taxonomy" id="3827"/>
    <lineage>
        <taxon>Eukaryota</taxon>
        <taxon>Viridiplantae</taxon>
        <taxon>Streptophyta</taxon>
        <taxon>Embryophyta</taxon>
        <taxon>Tracheophyta</taxon>
        <taxon>Spermatophyta</taxon>
        <taxon>Magnoliopsida</taxon>
        <taxon>eudicotyledons</taxon>
        <taxon>Gunneridae</taxon>
        <taxon>Pentapetalae</taxon>
        <taxon>rosids</taxon>
        <taxon>fabids</taxon>
        <taxon>Fabales</taxon>
        <taxon>Fabaceae</taxon>
        <taxon>Papilionoideae</taxon>
        <taxon>50 kb inversion clade</taxon>
        <taxon>NPAAA clade</taxon>
        <taxon>Hologalegina</taxon>
        <taxon>IRL clade</taxon>
        <taxon>Cicereae</taxon>
        <taxon>Cicer</taxon>
    </lineage>
</organism>
<dbReference type="eggNOG" id="KOG0406">
    <property type="taxonomic scope" value="Eukaryota"/>
</dbReference>
<keyword evidence="3" id="KW-0963">Cytoplasm</keyword>